<dbReference type="AlphaFoldDB" id="A0AAE1HZ79"/>
<protein>
    <submittedName>
        <fullName evidence="2">F-box/SPRY domain-containing protein 1</fullName>
    </submittedName>
</protein>
<keyword evidence="3" id="KW-1185">Reference proteome</keyword>
<accession>A0AAE1HZ79</accession>
<evidence type="ECO:0000256" key="1">
    <source>
        <dbReference type="SAM" id="MobiDB-lite"/>
    </source>
</evidence>
<dbReference type="Proteomes" id="UP001219518">
    <property type="component" value="Unassembled WGS sequence"/>
</dbReference>
<evidence type="ECO:0000313" key="3">
    <source>
        <dbReference type="Proteomes" id="UP001219518"/>
    </source>
</evidence>
<organism evidence="2 3">
    <name type="scientific">Frankliniella fusca</name>
    <dbReference type="NCBI Taxonomy" id="407009"/>
    <lineage>
        <taxon>Eukaryota</taxon>
        <taxon>Metazoa</taxon>
        <taxon>Ecdysozoa</taxon>
        <taxon>Arthropoda</taxon>
        <taxon>Hexapoda</taxon>
        <taxon>Insecta</taxon>
        <taxon>Pterygota</taxon>
        <taxon>Neoptera</taxon>
        <taxon>Paraneoptera</taxon>
        <taxon>Thysanoptera</taxon>
        <taxon>Terebrantia</taxon>
        <taxon>Thripoidea</taxon>
        <taxon>Thripidae</taxon>
        <taxon>Frankliniella</taxon>
    </lineage>
</organism>
<evidence type="ECO:0000313" key="2">
    <source>
        <dbReference type="EMBL" id="KAK3930344.1"/>
    </source>
</evidence>
<name>A0AAE1HZ79_9NEOP</name>
<reference evidence="2" key="1">
    <citation type="submission" date="2021-07" db="EMBL/GenBank/DDBJ databases">
        <authorList>
            <person name="Catto M.A."/>
            <person name="Jacobson A."/>
            <person name="Kennedy G."/>
            <person name="Labadie P."/>
            <person name="Hunt B.G."/>
            <person name="Srinivasan R."/>
        </authorList>
    </citation>
    <scope>NUCLEOTIDE SEQUENCE</scope>
    <source>
        <strain evidence="2">PL_HMW_Pooled</strain>
        <tissue evidence="2">Head</tissue>
    </source>
</reference>
<feature type="compositionally biased region" description="Polar residues" evidence="1">
    <location>
        <begin position="91"/>
        <end position="100"/>
    </location>
</feature>
<gene>
    <name evidence="2" type="ORF">KUF71_005078</name>
</gene>
<feature type="compositionally biased region" description="Basic and acidic residues" evidence="1">
    <location>
        <begin position="64"/>
        <end position="90"/>
    </location>
</feature>
<reference evidence="2" key="2">
    <citation type="journal article" date="2023" name="BMC Genomics">
        <title>Pest status, molecular evolution, and epigenetic factors derived from the genome assembly of Frankliniella fusca, a thysanopteran phytovirus vector.</title>
        <authorList>
            <person name="Catto M.A."/>
            <person name="Labadie P.E."/>
            <person name="Jacobson A.L."/>
            <person name="Kennedy G.G."/>
            <person name="Srinivasan R."/>
            <person name="Hunt B.G."/>
        </authorList>
    </citation>
    <scope>NUCLEOTIDE SEQUENCE</scope>
    <source>
        <strain evidence="2">PL_HMW_Pooled</strain>
    </source>
</reference>
<sequence length="128" mass="14268">MGSNLHRTEHNTRSFTSMLREMWKRKETFLKSEELFSKSGNDSKFSSFFLLKTKSDIVLYRDRRAQEREGYIPTRPDREGDLHLLHERESSGNLSSTKSAPATPIGERLQAGAASGASGTSGTGSATR</sequence>
<proteinExistence type="predicted"/>
<feature type="compositionally biased region" description="Low complexity" evidence="1">
    <location>
        <begin position="111"/>
        <end position="128"/>
    </location>
</feature>
<dbReference type="EMBL" id="JAHWGI010001411">
    <property type="protein sequence ID" value="KAK3930344.1"/>
    <property type="molecule type" value="Genomic_DNA"/>
</dbReference>
<comment type="caution">
    <text evidence="2">The sequence shown here is derived from an EMBL/GenBank/DDBJ whole genome shotgun (WGS) entry which is preliminary data.</text>
</comment>
<feature type="region of interest" description="Disordered" evidence="1">
    <location>
        <begin position="64"/>
        <end position="128"/>
    </location>
</feature>